<accession>A0A4D5RGC2</accession>
<evidence type="ECO:0000313" key="1">
    <source>
        <dbReference type="EMBL" id="MOY35904.1"/>
    </source>
</evidence>
<proteinExistence type="predicted"/>
<organism evidence="1">
    <name type="scientific">Ixodes scapularis</name>
    <name type="common">Black-legged tick</name>
    <name type="synonym">Deer tick</name>
    <dbReference type="NCBI Taxonomy" id="6945"/>
    <lineage>
        <taxon>Eukaryota</taxon>
        <taxon>Metazoa</taxon>
        <taxon>Ecdysozoa</taxon>
        <taxon>Arthropoda</taxon>
        <taxon>Chelicerata</taxon>
        <taxon>Arachnida</taxon>
        <taxon>Acari</taxon>
        <taxon>Parasitiformes</taxon>
        <taxon>Ixodida</taxon>
        <taxon>Ixodoidea</taxon>
        <taxon>Ixodidae</taxon>
        <taxon>Ixodinae</taxon>
        <taxon>Ixodes</taxon>
    </lineage>
</organism>
<name>A0A4D5RGC2_IXOSC</name>
<reference evidence="1" key="1">
    <citation type="submission" date="2019-04" db="EMBL/GenBank/DDBJ databases">
        <title>An insight into the mialome of Ixodes scapularis.</title>
        <authorList>
            <person name="Ribeiro J.M."/>
            <person name="Mather T.N."/>
            <person name="Karim S."/>
        </authorList>
    </citation>
    <scope>NUCLEOTIDE SEQUENCE</scope>
</reference>
<dbReference type="EMBL" id="GHJT01001933">
    <property type="protein sequence ID" value="MOY35904.1"/>
    <property type="molecule type" value="Transcribed_RNA"/>
</dbReference>
<protein>
    <submittedName>
        <fullName evidence="1">Uncharacterized protein</fullName>
    </submittedName>
</protein>
<sequence>MSALFAQVCSIVIAIQTFVRLQSHSLQCEGSIRLRTLMSVSRVGFVAETVLIRDKHIFTFRSFRMCQRMVLAIHTTTTLAKYCVLISLPRGALCKLCILYVHEPN</sequence>
<dbReference type="AlphaFoldDB" id="A0A4D5RGC2"/>